<dbReference type="AlphaFoldDB" id="A0ABC8RDH7"/>
<sequence length="142" mass="16011">MQMEIRSEKLMRALNDASEYINVGFETDIGLSRAKLNKDQLYFRSIKVAVAPIRNQFSSEPKNVSECSNLKARATLIEEDEETKEFDAGREVGGTLNRNRSAKRIGEKNAVTPTLQIKKNSNCLVIVNWVGEQMFDPPVSTM</sequence>
<dbReference type="EMBL" id="CAUOFW020001015">
    <property type="protein sequence ID" value="CAK9140127.1"/>
    <property type="molecule type" value="Genomic_DNA"/>
</dbReference>
<gene>
    <name evidence="1" type="ORF">ILEXP_LOCUS7561</name>
</gene>
<evidence type="ECO:0000313" key="2">
    <source>
        <dbReference type="Proteomes" id="UP001642360"/>
    </source>
</evidence>
<name>A0ABC8RDH7_9AQUA</name>
<organism evidence="1 2">
    <name type="scientific">Ilex paraguariensis</name>
    <name type="common">yerba mate</name>
    <dbReference type="NCBI Taxonomy" id="185542"/>
    <lineage>
        <taxon>Eukaryota</taxon>
        <taxon>Viridiplantae</taxon>
        <taxon>Streptophyta</taxon>
        <taxon>Embryophyta</taxon>
        <taxon>Tracheophyta</taxon>
        <taxon>Spermatophyta</taxon>
        <taxon>Magnoliopsida</taxon>
        <taxon>eudicotyledons</taxon>
        <taxon>Gunneridae</taxon>
        <taxon>Pentapetalae</taxon>
        <taxon>asterids</taxon>
        <taxon>campanulids</taxon>
        <taxon>Aquifoliales</taxon>
        <taxon>Aquifoliaceae</taxon>
        <taxon>Ilex</taxon>
    </lineage>
</organism>
<accession>A0ABC8RDH7</accession>
<comment type="caution">
    <text evidence="1">The sequence shown here is derived from an EMBL/GenBank/DDBJ whole genome shotgun (WGS) entry which is preliminary data.</text>
</comment>
<reference evidence="1 2" key="1">
    <citation type="submission" date="2024-02" db="EMBL/GenBank/DDBJ databases">
        <authorList>
            <person name="Vignale AGUSTIN F."/>
            <person name="Sosa J E."/>
            <person name="Modenutti C."/>
        </authorList>
    </citation>
    <scope>NUCLEOTIDE SEQUENCE [LARGE SCALE GENOMIC DNA]</scope>
</reference>
<evidence type="ECO:0000313" key="1">
    <source>
        <dbReference type="EMBL" id="CAK9140127.1"/>
    </source>
</evidence>
<keyword evidence="2" id="KW-1185">Reference proteome</keyword>
<proteinExistence type="predicted"/>
<dbReference type="Proteomes" id="UP001642360">
    <property type="component" value="Unassembled WGS sequence"/>
</dbReference>
<protein>
    <submittedName>
        <fullName evidence="1">Uncharacterized protein</fullName>
    </submittedName>
</protein>